<dbReference type="Proteomes" id="UP000807850">
    <property type="component" value="Unassembled WGS sequence"/>
</dbReference>
<gene>
    <name evidence="7 9" type="primary">pgl</name>
    <name evidence="9" type="ORF">HY076_00230</name>
</gene>
<accession>A0A9D6QHY5</accession>
<sequence length="170" mass="18099">DWSRVDVWFCDERAVPPDDDASNYRLALETLAAPAGVPLAHVHRMSAESADLDAAARAYDDALAPAMDVAILGIGEDGHVASLFPGSPWLGERTRRVAPVLDAPKPPPRRMTVTPPVLERAARVLVLAVGEGKADATAAALAASGDPRRPPARLVRAREWFVDRAAARGI</sequence>
<comment type="caution">
    <text evidence="9">The sequence shown here is derived from an EMBL/GenBank/DDBJ whole genome shotgun (WGS) entry which is preliminary data.</text>
</comment>
<comment type="similarity">
    <text evidence="4 7">Belongs to the glucosamine/galactosamine-6-phosphate isomerase family. 6-phosphogluconolactonase subfamily.</text>
</comment>
<evidence type="ECO:0000259" key="8">
    <source>
        <dbReference type="Pfam" id="PF01182"/>
    </source>
</evidence>
<evidence type="ECO:0000313" key="9">
    <source>
        <dbReference type="EMBL" id="MBI3538687.1"/>
    </source>
</evidence>
<evidence type="ECO:0000256" key="4">
    <source>
        <dbReference type="ARBA" id="ARBA00010662"/>
    </source>
</evidence>
<organism evidence="9 10">
    <name type="scientific">Eiseniibacteriota bacterium</name>
    <dbReference type="NCBI Taxonomy" id="2212470"/>
    <lineage>
        <taxon>Bacteria</taxon>
        <taxon>Candidatus Eiseniibacteriota</taxon>
    </lineage>
</organism>
<dbReference type="Gene3D" id="3.40.50.1360">
    <property type="match status" value="1"/>
</dbReference>
<dbReference type="InterPro" id="IPR039104">
    <property type="entry name" value="6PGL"/>
</dbReference>
<evidence type="ECO:0000256" key="6">
    <source>
        <dbReference type="ARBA" id="ARBA00020337"/>
    </source>
</evidence>
<comment type="catalytic activity">
    <reaction evidence="1 7">
        <text>6-phospho-D-glucono-1,5-lactone + H2O = 6-phospho-D-gluconate + H(+)</text>
        <dbReference type="Rhea" id="RHEA:12556"/>
        <dbReference type="ChEBI" id="CHEBI:15377"/>
        <dbReference type="ChEBI" id="CHEBI:15378"/>
        <dbReference type="ChEBI" id="CHEBI:57955"/>
        <dbReference type="ChEBI" id="CHEBI:58759"/>
        <dbReference type="EC" id="3.1.1.31"/>
    </reaction>
</comment>
<dbReference type="GO" id="GO:0005975">
    <property type="term" value="P:carbohydrate metabolic process"/>
    <property type="evidence" value="ECO:0007669"/>
    <property type="project" value="UniProtKB-UniRule"/>
</dbReference>
<evidence type="ECO:0000256" key="7">
    <source>
        <dbReference type="RuleBase" id="RU365095"/>
    </source>
</evidence>
<evidence type="ECO:0000256" key="1">
    <source>
        <dbReference type="ARBA" id="ARBA00000832"/>
    </source>
</evidence>
<dbReference type="InterPro" id="IPR006148">
    <property type="entry name" value="Glc/Gal-6P_isomerase"/>
</dbReference>
<evidence type="ECO:0000256" key="5">
    <source>
        <dbReference type="ARBA" id="ARBA00013198"/>
    </source>
</evidence>
<dbReference type="SUPFAM" id="SSF100950">
    <property type="entry name" value="NagB/RpiA/CoA transferase-like"/>
    <property type="match status" value="1"/>
</dbReference>
<dbReference type="PANTHER" id="PTHR11054">
    <property type="entry name" value="6-PHOSPHOGLUCONOLACTONASE"/>
    <property type="match status" value="1"/>
</dbReference>
<dbReference type="InterPro" id="IPR005900">
    <property type="entry name" value="6-phosphogluconolactonase_DevB"/>
</dbReference>
<evidence type="ECO:0000256" key="2">
    <source>
        <dbReference type="ARBA" id="ARBA00002681"/>
    </source>
</evidence>
<dbReference type="GO" id="GO:0006098">
    <property type="term" value="P:pentose-phosphate shunt"/>
    <property type="evidence" value="ECO:0007669"/>
    <property type="project" value="InterPro"/>
</dbReference>
<protein>
    <recommendedName>
        <fullName evidence="6 7">6-phosphogluconolactonase</fullName>
        <shortName evidence="7">6PGL</shortName>
        <ecNumber evidence="5 7">3.1.1.31</ecNumber>
    </recommendedName>
</protein>
<dbReference type="PANTHER" id="PTHR11054:SF0">
    <property type="entry name" value="6-PHOSPHOGLUCONOLACTONASE"/>
    <property type="match status" value="1"/>
</dbReference>
<feature type="domain" description="Glucosamine/galactosamine-6-phosphate isomerase" evidence="8">
    <location>
        <begin position="1"/>
        <end position="157"/>
    </location>
</feature>
<evidence type="ECO:0000256" key="3">
    <source>
        <dbReference type="ARBA" id="ARBA00004961"/>
    </source>
</evidence>
<reference evidence="9" key="1">
    <citation type="submission" date="2020-07" db="EMBL/GenBank/DDBJ databases">
        <title>Huge and variable diversity of episymbiotic CPR bacteria and DPANN archaea in groundwater ecosystems.</title>
        <authorList>
            <person name="He C.Y."/>
            <person name="Keren R."/>
            <person name="Whittaker M."/>
            <person name="Farag I.F."/>
            <person name="Doudna J."/>
            <person name="Cate J.H.D."/>
            <person name="Banfield J.F."/>
        </authorList>
    </citation>
    <scope>NUCLEOTIDE SEQUENCE</scope>
    <source>
        <strain evidence="9">NC_groundwater_928_Pr1_S-0.2um_72_17</strain>
    </source>
</reference>
<dbReference type="EC" id="3.1.1.31" evidence="5 7"/>
<feature type="non-terminal residue" evidence="9">
    <location>
        <position position="1"/>
    </location>
</feature>
<dbReference type="Pfam" id="PF01182">
    <property type="entry name" value="Glucosamine_iso"/>
    <property type="match status" value="1"/>
</dbReference>
<dbReference type="EMBL" id="JACQAY010000014">
    <property type="protein sequence ID" value="MBI3538687.1"/>
    <property type="molecule type" value="Genomic_DNA"/>
</dbReference>
<comment type="function">
    <text evidence="2 7">Hydrolysis of 6-phosphogluconolactone to 6-phosphogluconate.</text>
</comment>
<evidence type="ECO:0000313" key="10">
    <source>
        <dbReference type="Proteomes" id="UP000807850"/>
    </source>
</evidence>
<name>A0A9D6QHY5_UNCEI</name>
<proteinExistence type="inferred from homology"/>
<dbReference type="InterPro" id="IPR037171">
    <property type="entry name" value="NagB/RpiA_transferase-like"/>
</dbReference>
<dbReference type="NCBIfam" id="TIGR01198">
    <property type="entry name" value="pgl"/>
    <property type="match status" value="1"/>
</dbReference>
<comment type="pathway">
    <text evidence="3 7">Carbohydrate degradation; pentose phosphate pathway; D-ribulose 5-phosphate from D-glucose 6-phosphate (oxidative stage): step 2/3.</text>
</comment>
<keyword evidence="7 9" id="KW-0378">Hydrolase</keyword>
<dbReference type="AlphaFoldDB" id="A0A9D6QHY5"/>
<dbReference type="GO" id="GO:0017057">
    <property type="term" value="F:6-phosphogluconolactonase activity"/>
    <property type="evidence" value="ECO:0007669"/>
    <property type="project" value="UniProtKB-UniRule"/>
</dbReference>